<protein>
    <recommendedName>
        <fullName evidence="2">DUF6973 domain-containing protein</fullName>
    </recommendedName>
</protein>
<name>A0A838A351_9PSEU</name>
<accession>A0A838A351</accession>
<dbReference type="Pfam" id="PF22322">
    <property type="entry name" value="DUF6973"/>
    <property type="match status" value="1"/>
</dbReference>
<reference evidence="3 4" key="1">
    <citation type="submission" date="2020-07" db="EMBL/GenBank/DDBJ databases">
        <title>Genome of Haloechinothrix sp.</title>
        <authorList>
            <person name="Tang S.-K."/>
            <person name="Yang L."/>
            <person name="Zhu W.-Y."/>
        </authorList>
    </citation>
    <scope>NUCLEOTIDE SEQUENCE [LARGE SCALE GENOMIC DNA]</scope>
    <source>
        <strain evidence="3 4">YIM 98757</strain>
    </source>
</reference>
<comment type="caution">
    <text evidence="3">The sequence shown here is derived from an EMBL/GenBank/DDBJ whole genome shotgun (WGS) entry which is preliminary data.</text>
</comment>
<sequence length="403" mass="44508">MVSWADVKKWDPTAVGRVADRLKRHRDALVGLEQEAEDAAPPGDWVGQASRAARNELSEHVTRLEEIVAELSAAFTGTADAEAALEDTKRAIGDAEGLAERHEFGISDTGEVVSLRESSASDSFAVLEHRSMIQADLVEQVSRILSSATELDNSLADTLHRAAADGIEAEGGSLSEIAESGAEQAGPGPHEELLEQYNVAPDPDGMTMFPPEWMDWIPGVSSMEMTATEAEILDNLMVHEGAYGVYEAYEIYQEALHQGEQVFDGEGITDGHSDAFRHAYWNAQLTQRFGEEWTAEYTIAHEGVPDGHPTPVAMDLHNNEVGRRIAVENPDASQEELRELLEQAVRDGEMVVIDSNDRLQYSDQVEMGNTRPTNPDNDWPTDNPQRDEHTRPPEPEAYPEHRY</sequence>
<proteinExistence type="predicted"/>
<evidence type="ECO:0000313" key="4">
    <source>
        <dbReference type="Proteomes" id="UP000582974"/>
    </source>
</evidence>
<dbReference type="InterPro" id="IPR054246">
    <property type="entry name" value="DUF6973"/>
</dbReference>
<feature type="compositionally biased region" description="Basic and acidic residues" evidence="1">
    <location>
        <begin position="384"/>
        <end position="403"/>
    </location>
</feature>
<gene>
    <name evidence="3" type="ORF">H0B56_00145</name>
</gene>
<evidence type="ECO:0000256" key="1">
    <source>
        <dbReference type="SAM" id="MobiDB-lite"/>
    </source>
</evidence>
<dbReference type="RefSeq" id="WP_180890876.1">
    <property type="nucleotide sequence ID" value="NZ_JACCKD010000001.1"/>
</dbReference>
<dbReference type="AlphaFoldDB" id="A0A838A351"/>
<dbReference type="EMBL" id="JACCKD010000001">
    <property type="protein sequence ID" value="MBA0123950.1"/>
    <property type="molecule type" value="Genomic_DNA"/>
</dbReference>
<feature type="region of interest" description="Disordered" evidence="1">
    <location>
        <begin position="355"/>
        <end position="403"/>
    </location>
</feature>
<dbReference type="Proteomes" id="UP000582974">
    <property type="component" value="Unassembled WGS sequence"/>
</dbReference>
<feature type="compositionally biased region" description="Polar residues" evidence="1">
    <location>
        <begin position="370"/>
        <end position="383"/>
    </location>
</feature>
<keyword evidence="4" id="KW-1185">Reference proteome</keyword>
<evidence type="ECO:0000259" key="2">
    <source>
        <dbReference type="Pfam" id="PF22322"/>
    </source>
</evidence>
<feature type="domain" description="DUF6973" evidence="2">
    <location>
        <begin position="244"/>
        <end position="348"/>
    </location>
</feature>
<organism evidence="3 4">
    <name type="scientific">Haloechinothrix aidingensis</name>
    <dbReference type="NCBI Taxonomy" id="2752311"/>
    <lineage>
        <taxon>Bacteria</taxon>
        <taxon>Bacillati</taxon>
        <taxon>Actinomycetota</taxon>
        <taxon>Actinomycetes</taxon>
        <taxon>Pseudonocardiales</taxon>
        <taxon>Pseudonocardiaceae</taxon>
        <taxon>Haloechinothrix</taxon>
    </lineage>
</organism>
<evidence type="ECO:0000313" key="3">
    <source>
        <dbReference type="EMBL" id="MBA0123950.1"/>
    </source>
</evidence>